<dbReference type="RefSeq" id="WP_306681879.1">
    <property type="nucleotide sequence ID" value="NZ_JAVDBT010000026.1"/>
</dbReference>
<comment type="caution">
    <text evidence="3">The sequence shown here is derived from an EMBL/GenBank/DDBJ whole genome shotgun (WGS) entry which is preliminary data.</text>
</comment>
<evidence type="ECO:0000313" key="4">
    <source>
        <dbReference type="Proteomes" id="UP001239680"/>
    </source>
</evidence>
<evidence type="ECO:0000256" key="1">
    <source>
        <dbReference type="ARBA" id="ARBA00044755"/>
    </source>
</evidence>
<protein>
    <submittedName>
        <fullName evidence="3">Polymer-forming cytoskeletal protein</fullName>
    </submittedName>
</protein>
<keyword evidence="4" id="KW-1185">Reference proteome</keyword>
<reference evidence="3 4" key="1">
    <citation type="submission" date="2023-08" db="EMBL/GenBank/DDBJ databases">
        <title>Characterization of two Paracoccaceae strains isolated from Phycosphere and proposal of Xinfangfangia lacusdiani sp. nov.</title>
        <authorList>
            <person name="Deng Y."/>
            <person name="Zhang Y.Q."/>
        </authorList>
    </citation>
    <scope>NUCLEOTIDE SEQUENCE [LARGE SCALE GENOMIC DNA]</scope>
    <source>
        <strain evidence="3 4">CPCC 101601</strain>
    </source>
</reference>
<gene>
    <name evidence="3" type="ORF">Q9295_17530</name>
</gene>
<name>A0ABU0W311_9RHOB</name>
<dbReference type="InterPro" id="IPR007607">
    <property type="entry name" value="BacA/B"/>
</dbReference>
<dbReference type="EMBL" id="JAVDBT010000026">
    <property type="protein sequence ID" value="MDQ2068173.1"/>
    <property type="molecule type" value="Genomic_DNA"/>
</dbReference>
<dbReference type="PANTHER" id="PTHR35024">
    <property type="entry name" value="HYPOTHETICAL CYTOSOLIC PROTEIN"/>
    <property type="match status" value="1"/>
</dbReference>
<organism evidence="3 4">
    <name type="scientific">Pseudogemmobacter lacusdianii</name>
    <dbReference type="NCBI Taxonomy" id="3069608"/>
    <lineage>
        <taxon>Bacteria</taxon>
        <taxon>Pseudomonadati</taxon>
        <taxon>Pseudomonadota</taxon>
        <taxon>Alphaproteobacteria</taxon>
        <taxon>Rhodobacterales</taxon>
        <taxon>Paracoccaceae</taxon>
        <taxon>Pseudogemmobacter</taxon>
    </lineage>
</organism>
<accession>A0ABU0W311</accession>
<evidence type="ECO:0000313" key="3">
    <source>
        <dbReference type="EMBL" id="MDQ2068173.1"/>
    </source>
</evidence>
<dbReference type="Pfam" id="PF04519">
    <property type="entry name" value="Bactofilin"/>
    <property type="match status" value="1"/>
</dbReference>
<dbReference type="PANTHER" id="PTHR35024:SF4">
    <property type="entry name" value="POLYMER-FORMING CYTOSKELETAL PROTEIN"/>
    <property type="match status" value="1"/>
</dbReference>
<feature type="region of interest" description="Disordered" evidence="2">
    <location>
        <begin position="1"/>
        <end position="23"/>
    </location>
</feature>
<proteinExistence type="inferred from homology"/>
<dbReference type="Proteomes" id="UP001239680">
    <property type="component" value="Unassembled WGS sequence"/>
</dbReference>
<comment type="similarity">
    <text evidence="1">Belongs to the bactofilin family.</text>
</comment>
<evidence type="ECO:0000256" key="2">
    <source>
        <dbReference type="SAM" id="MobiDB-lite"/>
    </source>
</evidence>
<sequence>MFSKTADATAAPNSSTSARPRAPGNAALSILANDLKITGEISSTGAVEVYGEIDGNIAAETLTIGTEGRVTGALHARTVEVKGQVEGKITCDSFTMRATAQVSADVSYAKVVIESGALIDGRFAKVGG</sequence>